<reference evidence="1 2" key="2">
    <citation type="journal article" date="2017" name="Front. Plant Sci.">
        <title>Gene Classification and Mining of Molecular Markers Useful in Red Clover (Trifolium pratense) Breeding.</title>
        <authorList>
            <person name="Istvanek J."/>
            <person name="Dluhosova J."/>
            <person name="Dluhos P."/>
            <person name="Patkova L."/>
            <person name="Nedelnik J."/>
            <person name="Repkova J."/>
        </authorList>
    </citation>
    <scope>NUCLEOTIDE SEQUENCE [LARGE SCALE GENOMIC DNA]</scope>
    <source>
        <strain evidence="2">cv. Tatra</strain>
        <tissue evidence="1">Young leaves</tissue>
    </source>
</reference>
<gene>
    <name evidence="1" type="ORF">L195_g059079</name>
</gene>
<name>A0A2K3JVY1_TRIPR</name>
<dbReference type="EMBL" id="ASHM01126634">
    <property type="protein sequence ID" value="PNX58213.1"/>
    <property type="molecule type" value="Genomic_DNA"/>
</dbReference>
<dbReference type="AlphaFoldDB" id="A0A2K3JVY1"/>
<feature type="non-terminal residue" evidence="1">
    <location>
        <position position="1"/>
    </location>
</feature>
<proteinExistence type="predicted"/>
<sequence>VEPAKLSLDLAKMTPEIKAHTRSSICPQCSKSSQNG</sequence>
<evidence type="ECO:0000313" key="1">
    <source>
        <dbReference type="EMBL" id="PNX58213.1"/>
    </source>
</evidence>
<organism evidence="1 2">
    <name type="scientific">Trifolium pratense</name>
    <name type="common">Red clover</name>
    <dbReference type="NCBI Taxonomy" id="57577"/>
    <lineage>
        <taxon>Eukaryota</taxon>
        <taxon>Viridiplantae</taxon>
        <taxon>Streptophyta</taxon>
        <taxon>Embryophyta</taxon>
        <taxon>Tracheophyta</taxon>
        <taxon>Spermatophyta</taxon>
        <taxon>Magnoliopsida</taxon>
        <taxon>eudicotyledons</taxon>
        <taxon>Gunneridae</taxon>
        <taxon>Pentapetalae</taxon>
        <taxon>rosids</taxon>
        <taxon>fabids</taxon>
        <taxon>Fabales</taxon>
        <taxon>Fabaceae</taxon>
        <taxon>Papilionoideae</taxon>
        <taxon>50 kb inversion clade</taxon>
        <taxon>NPAAA clade</taxon>
        <taxon>Hologalegina</taxon>
        <taxon>IRL clade</taxon>
        <taxon>Trifolieae</taxon>
        <taxon>Trifolium</taxon>
    </lineage>
</organism>
<reference evidence="1 2" key="1">
    <citation type="journal article" date="2014" name="Am. J. Bot.">
        <title>Genome assembly and annotation for red clover (Trifolium pratense; Fabaceae).</title>
        <authorList>
            <person name="Istvanek J."/>
            <person name="Jaros M."/>
            <person name="Krenek A."/>
            <person name="Repkova J."/>
        </authorList>
    </citation>
    <scope>NUCLEOTIDE SEQUENCE [LARGE SCALE GENOMIC DNA]</scope>
    <source>
        <strain evidence="2">cv. Tatra</strain>
        <tissue evidence="1">Young leaves</tissue>
    </source>
</reference>
<evidence type="ECO:0000313" key="2">
    <source>
        <dbReference type="Proteomes" id="UP000236291"/>
    </source>
</evidence>
<comment type="caution">
    <text evidence="1">The sequence shown here is derived from an EMBL/GenBank/DDBJ whole genome shotgun (WGS) entry which is preliminary data.</text>
</comment>
<accession>A0A2K3JVY1</accession>
<dbReference type="Proteomes" id="UP000236291">
    <property type="component" value="Unassembled WGS sequence"/>
</dbReference>
<protein>
    <submittedName>
        <fullName evidence="1">Uncharacterized protein</fullName>
    </submittedName>
</protein>